<proteinExistence type="predicted"/>
<gene>
    <name evidence="1" type="ORF">JOE61_002327</name>
</gene>
<organism evidence="1 2">
    <name type="scientific">Nocardioides salarius</name>
    <dbReference type="NCBI Taxonomy" id="374513"/>
    <lineage>
        <taxon>Bacteria</taxon>
        <taxon>Bacillati</taxon>
        <taxon>Actinomycetota</taxon>
        <taxon>Actinomycetes</taxon>
        <taxon>Propionibacteriales</taxon>
        <taxon>Nocardioidaceae</taxon>
        <taxon>Nocardioides</taxon>
    </lineage>
</organism>
<dbReference type="Pfam" id="PF11855">
    <property type="entry name" value="DUF3375"/>
    <property type="match status" value="1"/>
</dbReference>
<dbReference type="RefSeq" id="WP_193669609.1">
    <property type="nucleotide sequence ID" value="NZ_JACDTV010000009.1"/>
</dbReference>
<evidence type="ECO:0008006" key="3">
    <source>
        <dbReference type="Google" id="ProtNLM"/>
    </source>
</evidence>
<comment type="caution">
    <text evidence="1">The sequence shown here is derived from an EMBL/GenBank/DDBJ whole genome shotgun (WGS) entry which is preliminary data.</text>
</comment>
<dbReference type="InterPro" id="IPR021804">
    <property type="entry name" value="DUF3375"/>
</dbReference>
<protein>
    <recommendedName>
        <fullName evidence="3">DUF3375 domain-containing protein</fullName>
    </recommendedName>
</protein>
<reference evidence="1 2" key="1">
    <citation type="submission" date="2021-01" db="EMBL/GenBank/DDBJ databases">
        <title>Sequencing the genomes of 1000 actinobacteria strains.</title>
        <authorList>
            <person name="Klenk H.-P."/>
        </authorList>
    </citation>
    <scope>NUCLEOTIDE SEQUENCE [LARGE SCALE GENOMIC DNA]</scope>
    <source>
        <strain evidence="1 2">DSM 18239</strain>
    </source>
</reference>
<evidence type="ECO:0000313" key="1">
    <source>
        <dbReference type="EMBL" id="MBM7508513.1"/>
    </source>
</evidence>
<evidence type="ECO:0000313" key="2">
    <source>
        <dbReference type="Proteomes" id="UP000732378"/>
    </source>
</evidence>
<sequence>MSEIHGEFADIEGAFERPMLKLLNRSDRQVLFAVLRLAFTREHQGLEAPVLHRRVEQYLADLDSVGIEVPKFGSPPTIDGKLTCRRWMDADALDKRRDVKTGVDFYFIASPTLTALSHIGTMTRDRSGVSEHRVGTIMDAVSKLNRNINPDVNERMRILQAEIDERAAELDRLDKGGELEPVDDDYIIDGFDNLLRLFSALPGDFGRVIERMADQRQVVVNKFHSDTGRLGDHLIEYLDMANGLMNGTPEGRAFIGAMELLRDDKAKVDLRRNIESLLNNPQAQALLRETEQRDLRNLLLLMMQGFDSVLDARDSISTVLREQILSHNLDRDIAMDAALRSLEKSVTFSFKVGRAQDKIACEVLPHGNDVDDLPNSFFDPADDLPPEPLPERKQRQLDPAATFAKLLSQGGPSLRALRSALITAAEDLDLDNLPPDAPVPTVGDVFGSLPDDLRRPVEVIGLMHLSGAASKAHRARRAIANSGASTSALDADMSVPADLTELDPNGAIERERFRCVRPDGTEVVLLGPRVRLNRNLIDRLRKTEKKAGAAS</sequence>
<keyword evidence="2" id="KW-1185">Reference proteome</keyword>
<name>A0ABS2MBD7_9ACTN</name>
<dbReference type="EMBL" id="JAFBBZ010000001">
    <property type="protein sequence ID" value="MBM7508513.1"/>
    <property type="molecule type" value="Genomic_DNA"/>
</dbReference>
<accession>A0ABS2MBD7</accession>
<dbReference type="Proteomes" id="UP000732378">
    <property type="component" value="Unassembled WGS sequence"/>
</dbReference>